<keyword evidence="1" id="KW-0808">Transferase</keyword>
<dbReference type="Gene3D" id="3.10.110.10">
    <property type="entry name" value="Ubiquitin Conjugating Enzyme"/>
    <property type="match status" value="1"/>
</dbReference>
<dbReference type="PANTHER" id="PTHR46116">
    <property type="entry name" value="(E3-INDEPENDENT) E2 UBIQUITIN-CONJUGATING ENZYME"/>
    <property type="match status" value="1"/>
</dbReference>
<gene>
    <name evidence="4" type="ORF">QYE76_014680</name>
</gene>
<evidence type="ECO:0000256" key="1">
    <source>
        <dbReference type="ARBA" id="ARBA00022679"/>
    </source>
</evidence>
<evidence type="ECO:0000313" key="5">
    <source>
        <dbReference type="Proteomes" id="UP001231189"/>
    </source>
</evidence>
<accession>A0AAD8X5P9</accession>
<evidence type="ECO:0000259" key="3">
    <source>
        <dbReference type="PROSITE" id="PS50127"/>
    </source>
</evidence>
<dbReference type="Pfam" id="PF23043">
    <property type="entry name" value="SH3-B_UBE2O"/>
    <property type="match status" value="1"/>
</dbReference>
<dbReference type="PROSITE" id="PS50127">
    <property type="entry name" value="UBC_2"/>
    <property type="match status" value="1"/>
</dbReference>
<proteinExistence type="predicted"/>
<dbReference type="InterPro" id="IPR057733">
    <property type="entry name" value="UBE2O-like_SH3-B"/>
</dbReference>
<dbReference type="SMART" id="SM00212">
    <property type="entry name" value="UBCc"/>
    <property type="match status" value="1"/>
</dbReference>
<feature type="domain" description="UBC core" evidence="3">
    <location>
        <begin position="614"/>
        <end position="774"/>
    </location>
</feature>
<dbReference type="AlphaFoldDB" id="A0AAD8X5P9"/>
<dbReference type="InterPro" id="IPR000608">
    <property type="entry name" value="UBC"/>
</dbReference>
<dbReference type="Proteomes" id="UP001231189">
    <property type="component" value="Unassembled WGS sequence"/>
</dbReference>
<protein>
    <recommendedName>
        <fullName evidence="3">UBC core domain-containing protein</fullName>
    </recommendedName>
</protein>
<dbReference type="Pfam" id="PF23046">
    <property type="entry name" value="tSH3-B_UBE2O"/>
    <property type="match status" value="1"/>
</dbReference>
<comment type="caution">
    <text evidence="4">The sequence shown here is derived from an EMBL/GenBank/DDBJ whole genome shotgun (WGS) entry which is preliminary data.</text>
</comment>
<dbReference type="InterPro" id="IPR057734">
    <property type="entry name" value="UBE2O-like_SH3-C"/>
</dbReference>
<dbReference type="InterPro" id="IPR057735">
    <property type="entry name" value="UBE2O-like_tSH3-B"/>
</dbReference>
<sequence>MAAAGEEAVRRRTDLYSLDLVSFTPGRAISSVLDRGLVLPMTGDDAHTFKMLRIDGSLVPKKTDDIAVIDRSTLCVGQIVGSASDIGGQIGVVTGVTTMLQVVQFNSRYQPTKVVTGVPTADVRRVRALSLGDYVVSGQWLGRVVEVSQDIDVLFDDGAVCRVTDAEWKKLKLAKPRNYRSQMNTPFYPGARVVTPDSSDIFIDAQWLNGQWKPDRQEGKVTKVEMASVLVYWVACAELGIDQRLVNELAPPAYYNADDLTYFCSDPDCTWGLGDRCFLSTDHEEQQHTSSQSPVPPPTMTVSNTYTSVDVLWQDGTRQHGAESTVTNPMSFTNDFNFFPGQYVVENSPTNDIIVAAVDGTGDDIVCGSTRRIGVVRSQSSKDDMVNVSWFKAASTSTCWEIECNDVASAYDLRRDPDHSVFYGDVVVRLLSDVSEGTPVVQQQPQEKNTSSSLSWVGRVVDLHDGHIQVKWGDSSTSTVLPHEITVANKEHYTQLVRVHEWAEEDDVDAPQADNEQHDPEDATEIEGGMIDGSVISVDEVDGLTAAIQKVEVQEDHNADDDSDEEYDQTVMIKSKDATADDDLSKFPRFGVVKSPPDHHYIDITHEGSSGGRRWVKTVQKEWKILENSLPETIYVRAFEDRMDLLRVVMVGANGTPYHDGLFFFDLQLPPSYPAEPPQVFYHSFGLRLNPNLYESGSVCLSLVNTFGGEGTEVWSPAISSILQVVVSLQALVLNDQPYYNEAGYEELIGKPMGRRNALPYSGNAFLLTLRTALHLLHRTPEGFEEFVRDHFRQRGRYVLETCQAYLREGVPAGHGSMELSCSVGFRIALAKLVPMLVAAFTHIGAQGCDDYTVTSHHHQTDVLV</sequence>
<evidence type="ECO:0000313" key="4">
    <source>
        <dbReference type="EMBL" id="KAK1697983.1"/>
    </source>
</evidence>
<dbReference type="SUPFAM" id="SSF54495">
    <property type="entry name" value="UBC-like"/>
    <property type="match status" value="1"/>
</dbReference>
<dbReference type="GO" id="GO:0061631">
    <property type="term" value="F:ubiquitin conjugating enzyme activity"/>
    <property type="evidence" value="ECO:0007669"/>
    <property type="project" value="TreeGrafter"/>
</dbReference>
<dbReference type="CDD" id="cd23837">
    <property type="entry name" value="UBCc_UBE2O"/>
    <property type="match status" value="1"/>
</dbReference>
<name>A0AAD8X5P9_LOLMU</name>
<evidence type="ECO:0000256" key="2">
    <source>
        <dbReference type="ARBA" id="ARBA00022786"/>
    </source>
</evidence>
<dbReference type="Pfam" id="PF23044">
    <property type="entry name" value="SH3-C_UBE2O"/>
    <property type="match status" value="1"/>
</dbReference>
<organism evidence="4 5">
    <name type="scientific">Lolium multiflorum</name>
    <name type="common">Italian ryegrass</name>
    <name type="synonym">Lolium perenne subsp. multiflorum</name>
    <dbReference type="NCBI Taxonomy" id="4521"/>
    <lineage>
        <taxon>Eukaryota</taxon>
        <taxon>Viridiplantae</taxon>
        <taxon>Streptophyta</taxon>
        <taxon>Embryophyta</taxon>
        <taxon>Tracheophyta</taxon>
        <taxon>Spermatophyta</taxon>
        <taxon>Magnoliopsida</taxon>
        <taxon>Liliopsida</taxon>
        <taxon>Poales</taxon>
        <taxon>Poaceae</taxon>
        <taxon>BOP clade</taxon>
        <taxon>Pooideae</taxon>
        <taxon>Poodae</taxon>
        <taxon>Poeae</taxon>
        <taxon>Poeae Chloroplast Group 2 (Poeae type)</taxon>
        <taxon>Loliodinae</taxon>
        <taxon>Loliinae</taxon>
        <taxon>Lolium</taxon>
    </lineage>
</organism>
<reference evidence="4" key="1">
    <citation type="submission" date="2023-07" db="EMBL/GenBank/DDBJ databases">
        <title>A chromosome-level genome assembly of Lolium multiflorum.</title>
        <authorList>
            <person name="Chen Y."/>
            <person name="Copetti D."/>
            <person name="Kolliker R."/>
            <person name="Studer B."/>
        </authorList>
    </citation>
    <scope>NUCLEOTIDE SEQUENCE</scope>
    <source>
        <strain evidence="4">02402/16</strain>
        <tissue evidence="4">Leaf</tissue>
    </source>
</reference>
<dbReference type="Pfam" id="PF00179">
    <property type="entry name" value="UQ_con"/>
    <property type="match status" value="1"/>
</dbReference>
<keyword evidence="5" id="KW-1185">Reference proteome</keyword>
<dbReference type="PANTHER" id="PTHR46116:SF47">
    <property type="entry name" value="UBC CORE DOMAIN-CONTAINING PROTEIN"/>
    <property type="match status" value="1"/>
</dbReference>
<dbReference type="EMBL" id="JAUUTY010000001">
    <property type="protein sequence ID" value="KAK1697983.1"/>
    <property type="molecule type" value="Genomic_DNA"/>
</dbReference>
<dbReference type="InterPro" id="IPR016135">
    <property type="entry name" value="UBQ-conjugating_enzyme/RWD"/>
</dbReference>
<keyword evidence="2" id="KW-0833">Ubl conjugation pathway</keyword>